<keyword evidence="3" id="KW-1185">Reference proteome</keyword>
<dbReference type="EMBL" id="CAVLEF010000004">
    <property type="protein sequence ID" value="CAK1542935.1"/>
    <property type="molecule type" value="Genomic_DNA"/>
</dbReference>
<comment type="caution">
    <text evidence="2">The sequence shown here is derived from an EMBL/GenBank/DDBJ whole genome shotgun (WGS) entry which is preliminary data.</text>
</comment>
<evidence type="ECO:0000313" key="3">
    <source>
        <dbReference type="Proteomes" id="UP001497472"/>
    </source>
</evidence>
<sequence length="96" mass="10782">MEYNLAWITISVDGAISVHILKLDYATEDLSMSLVAGYRPRVRMKEAGRGSAVAQNLYYVLSAYPLIGIHMLLYIWVGLLHDGVLSVQRLNVYNPI</sequence>
<keyword evidence="1" id="KW-0812">Transmembrane</keyword>
<gene>
    <name evidence="2" type="ORF">LNINA_LOCUS2781</name>
</gene>
<accession>A0AAV1J4N5</accession>
<proteinExistence type="predicted"/>
<dbReference type="AlphaFoldDB" id="A0AAV1J4N5"/>
<keyword evidence="1" id="KW-1133">Transmembrane helix</keyword>
<organism evidence="2 3">
    <name type="scientific">Leptosia nina</name>
    <dbReference type="NCBI Taxonomy" id="320188"/>
    <lineage>
        <taxon>Eukaryota</taxon>
        <taxon>Metazoa</taxon>
        <taxon>Ecdysozoa</taxon>
        <taxon>Arthropoda</taxon>
        <taxon>Hexapoda</taxon>
        <taxon>Insecta</taxon>
        <taxon>Pterygota</taxon>
        <taxon>Neoptera</taxon>
        <taxon>Endopterygota</taxon>
        <taxon>Lepidoptera</taxon>
        <taxon>Glossata</taxon>
        <taxon>Ditrysia</taxon>
        <taxon>Papilionoidea</taxon>
        <taxon>Pieridae</taxon>
        <taxon>Pierinae</taxon>
        <taxon>Leptosia</taxon>
    </lineage>
</organism>
<keyword evidence="1" id="KW-0472">Membrane</keyword>
<evidence type="ECO:0000313" key="2">
    <source>
        <dbReference type="EMBL" id="CAK1542935.1"/>
    </source>
</evidence>
<dbReference type="Proteomes" id="UP001497472">
    <property type="component" value="Unassembled WGS sequence"/>
</dbReference>
<evidence type="ECO:0000256" key="1">
    <source>
        <dbReference type="SAM" id="Phobius"/>
    </source>
</evidence>
<protein>
    <submittedName>
        <fullName evidence="2">Uncharacterized protein</fullName>
    </submittedName>
</protein>
<feature type="transmembrane region" description="Helical" evidence="1">
    <location>
        <begin position="57"/>
        <end position="77"/>
    </location>
</feature>
<reference evidence="2 3" key="1">
    <citation type="submission" date="2023-11" db="EMBL/GenBank/DDBJ databases">
        <authorList>
            <person name="Okamura Y."/>
        </authorList>
    </citation>
    <scope>NUCLEOTIDE SEQUENCE [LARGE SCALE GENOMIC DNA]</scope>
</reference>
<name>A0AAV1J4N5_9NEOP</name>